<comment type="caution">
    <text evidence="1">The sequence shown here is derived from an EMBL/GenBank/DDBJ whole genome shotgun (WGS) entry which is preliminary data.</text>
</comment>
<proteinExistence type="predicted"/>
<accession>A0A7W9D3B6</accession>
<dbReference type="Proteomes" id="UP000549882">
    <property type="component" value="Unassembled WGS sequence"/>
</dbReference>
<organism evidence="1 2">
    <name type="scientific">Rhizobium paranaense</name>
    <dbReference type="NCBI Taxonomy" id="1650438"/>
    <lineage>
        <taxon>Bacteria</taxon>
        <taxon>Pseudomonadati</taxon>
        <taxon>Pseudomonadota</taxon>
        <taxon>Alphaproteobacteria</taxon>
        <taxon>Hyphomicrobiales</taxon>
        <taxon>Rhizobiaceae</taxon>
        <taxon>Rhizobium/Agrobacterium group</taxon>
        <taxon>Rhizobium</taxon>
    </lineage>
</organism>
<protein>
    <submittedName>
        <fullName evidence="1">Uncharacterized protein</fullName>
    </submittedName>
</protein>
<evidence type="ECO:0000313" key="1">
    <source>
        <dbReference type="EMBL" id="MBB5576289.1"/>
    </source>
</evidence>
<sequence length="244" mass="27913">MKPAFLQRGLKRLSDNLSIEILSFWRCVLPEVFKCDLGSLVDMEFAGRRRQRPVAILDCVRNIPNFGNAMRKPSRLRHGCHSKEIYPIMQSCQHLPYEHVFAAVHQTVVKRVFRIYEARTDATFGSGFEFDHCGLKFRYVRGSAMLSELLTRESFKKSPNSIELLRFLVSDRTDDRPLMGIACDDAFSFELSHCLANRGPADAQHFAKFSLYQSLAGLKSPTGYRLTQSLLNFYAQSRTLSGYL</sequence>
<reference evidence="1 2" key="1">
    <citation type="submission" date="2020-08" db="EMBL/GenBank/DDBJ databases">
        <title>Genomic Encyclopedia of Type Strains, Phase IV (KMG-V): Genome sequencing to study the core and pangenomes of soil and plant-associated prokaryotes.</title>
        <authorList>
            <person name="Whitman W."/>
        </authorList>
    </citation>
    <scope>NUCLEOTIDE SEQUENCE [LARGE SCALE GENOMIC DNA]</scope>
    <source>
        <strain evidence="1 2">SEMIA 4064</strain>
    </source>
</reference>
<gene>
    <name evidence="1" type="ORF">GGD50_004924</name>
</gene>
<dbReference type="EMBL" id="JACHBI010000011">
    <property type="protein sequence ID" value="MBB5576289.1"/>
    <property type="molecule type" value="Genomic_DNA"/>
</dbReference>
<name>A0A7W9D3B6_9HYPH</name>
<evidence type="ECO:0000313" key="2">
    <source>
        <dbReference type="Proteomes" id="UP000549882"/>
    </source>
</evidence>
<dbReference type="AlphaFoldDB" id="A0A7W9D3B6"/>
<keyword evidence="2" id="KW-1185">Reference proteome</keyword>